<sequence length="327" mass="36241">MNQDQDQNQDPPRPVRKVRFQPKPPPKKKSKPAASGSEDAEEQQQNTDADQSLLRHWRERVARSTPKVETQSSHQVAFGPGDSSSPMLRTYGKRSGGSSSEAFLDDLNALKLSSTAEDDKSDTSMYDGEDTMKASETKNKMYKEPWDYQHSYYPTTLPLRKPYSGDPEILDEEEFGEAAANVEYDENKINSAAELGLNEKSEQEKMILFKFPLALPLEKQTRKGKEKVGTSTVSKEPGKKEGTPLEGLQKGKMGKMLVYKSGAVKLKIGEILFDVSPGSNSETAQYATAMNTVKKQCCTLGQLGKNAVVIPDLDSIDLQGDKRQNIP</sequence>
<dbReference type="PANTHER" id="PTHR13408">
    <property type="entry name" value="DNA-DIRECTED RNA POLYMERASE III"/>
    <property type="match status" value="1"/>
</dbReference>
<feature type="region of interest" description="Disordered" evidence="1">
    <location>
        <begin position="1"/>
        <end position="137"/>
    </location>
</feature>
<evidence type="ECO:0000313" key="3">
    <source>
        <dbReference type="Proteomes" id="UP001341840"/>
    </source>
</evidence>
<name>A0ABU6RFL6_9FABA</name>
<proteinExistence type="predicted"/>
<dbReference type="EMBL" id="JASCZI010030463">
    <property type="protein sequence ID" value="MED6122825.1"/>
    <property type="molecule type" value="Genomic_DNA"/>
</dbReference>
<gene>
    <name evidence="2" type="ORF">PIB30_043577</name>
</gene>
<dbReference type="InterPro" id="IPR007811">
    <property type="entry name" value="RPC4"/>
</dbReference>
<evidence type="ECO:0000256" key="1">
    <source>
        <dbReference type="SAM" id="MobiDB-lite"/>
    </source>
</evidence>
<dbReference type="Proteomes" id="UP001341840">
    <property type="component" value="Unassembled WGS sequence"/>
</dbReference>
<reference evidence="2 3" key="1">
    <citation type="journal article" date="2023" name="Plants (Basel)">
        <title>Bridging the Gap: Combining Genomics and Transcriptomics Approaches to Understand Stylosanthes scabra, an Orphan Legume from the Brazilian Caatinga.</title>
        <authorList>
            <person name="Ferreira-Neto J.R.C."/>
            <person name="da Silva M.D."/>
            <person name="Binneck E."/>
            <person name="de Melo N.F."/>
            <person name="da Silva R.H."/>
            <person name="de Melo A.L.T.M."/>
            <person name="Pandolfi V."/>
            <person name="Bustamante F.O."/>
            <person name="Brasileiro-Vidal A.C."/>
            <person name="Benko-Iseppon A.M."/>
        </authorList>
    </citation>
    <scope>NUCLEOTIDE SEQUENCE [LARGE SCALE GENOMIC DNA]</scope>
    <source>
        <tissue evidence="2">Leaves</tissue>
    </source>
</reference>
<feature type="compositionally biased region" description="Basic residues" evidence="1">
    <location>
        <begin position="14"/>
        <end position="31"/>
    </location>
</feature>
<keyword evidence="3" id="KW-1185">Reference proteome</keyword>
<dbReference type="PANTHER" id="PTHR13408:SF12">
    <property type="entry name" value="DNA-DIRECTED RNA POLYMERASE III SUBUNIT RPC4-RELATED"/>
    <property type="match status" value="1"/>
</dbReference>
<feature type="compositionally biased region" description="Low complexity" evidence="1">
    <location>
        <begin position="1"/>
        <end position="10"/>
    </location>
</feature>
<evidence type="ECO:0000313" key="2">
    <source>
        <dbReference type="EMBL" id="MED6122825.1"/>
    </source>
</evidence>
<protein>
    <recommendedName>
        <fullName evidence="4">DNA-directed RNA polymerase III subunit RPC4</fullName>
    </recommendedName>
</protein>
<comment type="caution">
    <text evidence="2">The sequence shown here is derived from an EMBL/GenBank/DDBJ whole genome shotgun (WGS) entry which is preliminary data.</text>
</comment>
<accession>A0ABU6RFL6</accession>
<dbReference type="Pfam" id="PF05132">
    <property type="entry name" value="RNA_pol_Rpc4"/>
    <property type="match status" value="1"/>
</dbReference>
<feature type="region of interest" description="Disordered" evidence="1">
    <location>
        <begin position="221"/>
        <end position="247"/>
    </location>
</feature>
<evidence type="ECO:0008006" key="4">
    <source>
        <dbReference type="Google" id="ProtNLM"/>
    </source>
</evidence>
<organism evidence="2 3">
    <name type="scientific">Stylosanthes scabra</name>
    <dbReference type="NCBI Taxonomy" id="79078"/>
    <lineage>
        <taxon>Eukaryota</taxon>
        <taxon>Viridiplantae</taxon>
        <taxon>Streptophyta</taxon>
        <taxon>Embryophyta</taxon>
        <taxon>Tracheophyta</taxon>
        <taxon>Spermatophyta</taxon>
        <taxon>Magnoliopsida</taxon>
        <taxon>eudicotyledons</taxon>
        <taxon>Gunneridae</taxon>
        <taxon>Pentapetalae</taxon>
        <taxon>rosids</taxon>
        <taxon>fabids</taxon>
        <taxon>Fabales</taxon>
        <taxon>Fabaceae</taxon>
        <taxon>Papilionoideae</taxon>
        <taxon>50 kb inversion clade</taxon>
        <taxon>dalbergioids sensu lato</taxon>
        <taxon>Dalbergieae</taxon>
        <taxon>Pterocarpus clade</taxon>
        <taxon>Stylosanthes</taxon>
    </lineage>
</organism>